<dbReference type="SUPFAM" id="SSF53850">
    <property type="entry name" value="Periplasmic binding protein-like II"/>
    <property type="match status" value="1"/>
</dbReference>
<protein>
    <submittedName>
        <fullName evidence="7">DNA-binding transcriptional LysR family regulator</fullName>
    </submittedName>
    <submittedName>
        <fullName evidence="6">Transcriptional regulator</fullName>
    </submittedName>
</protein>
<comment type="similarity">
    <text evidence="1">Belongs to the LysR transcriptional regulatory family.</text>
</comment>
<dbReference type="Proteomes" id="UP001143400">
    <property type="component" value="Unassembled WGS sequence"/>
</dbReference>
<dbReference type="GO" id="GO:0003677">
    <property type="term" value="F:DNA binding"/>
    <property type="evidence" value="ECO:0007669"/>
    <property type="project" value="UniProtKB-KW"/>
</dbReference>
<evidence type="ECO:0000313" key="6">
    <source>
        <dbReference type="EMBL" id="GLK56617.1"/>
    </source>
</evidence>
<dbReference type="EMBL" id="BSFF01000003">
    <property type="protein sequence ID" value="GLK56617.1"/>
    <property type="molecule type" value="Genomic_DNA"/>
</dbReference>
<dbReference type="Proteomes" id="UP000758856">
    <property type="component" value="Unassembled WGS sequence"/>
</dbReference>
<dbReference type="FunFam" id="1.10.10.10:FF:000001">
    <property type="entry name" value="LysR family transcriptional regulator"/>
    <property type="match status" value="1"/>
</dbReference>
<proteinExistence type="inferred from homology"/>
<evidence type="ECO:0000256" key="4">
    <source>
        <dbReference type="ARBA" id="ARBA00023163"/>
    </source>
</evidence>
<dbReference type="SUPFAM" id="SSF46785">
    <property type="entry name" value="Winged helix' DNA-binding domain"/>
    <property type="match status" value="1"/>
</dbReference>
<dbReference type="Gene3D" id="3.40.190.290">
    <property type="match status" value="1"/>
</dbReference>
<dbReference type="CDD" id="cd08422">
    <property type="entry name" value="PBP2_CrgA_like"/>
    <property type="match status" value="1"/>
</dbReference>
<organism evidence="6 9">
    <name type="scientific">Methylopila capsulata</name>
    <dbReference type="NCBI Taxonomy" id="61654"/>
    <lineage>
        <taxon>Bacteria</taxon>
        <taxon>Pseudomonadati</taxon>
        <taxon>Pseudomonadota</taxon>
        <taxon>Alphaproteobacteria</taxon>
        <taxon>Hyphomicrobiales</taxon>
        <taxon>Methylopilaceae</taxon>
        <taxon>Methylopila</taxon>
    </lineage>
</organism>
<keyword evidence="8" id="KW-1185">Reference proteome</keyword>
<dbReference type="PANTHER" id="PTHR30537">
    <property type="entry name" value="HTH-TYPE TRANSCRIPTIONAL REGULATOR"/>
    <property type="match status" value="1"/>
</dbReference>
<comment type="caution">
    <text evidence="6">The sequence shown here is derived from an EMBL/GenBank/DDBJ whole genome shotgun (WGS) entry which is preliminary data.</text>
</comment>
<dbReference type="Pfam" id="PF03466">
    <property type="entry name" value="LysR_substrate"/>
    <property type="match status" value="1"/>
</dbReference>
<dbReference type="PROSITE" id="PS50931">
    <property type="entry name" value="HTH_LYSR"/>
    <property type="match status" value="1"/>
</dbReference>
<dbReference type="Gene3D" id="1.10.10.10">
    <property type="entry name" value="Winged helix-like DNA-binding domain superfamily/Winged helix DNA-binding domain"/>
    <property type="match status" value="1"/>
</dbReference>
<evidence type="ECO:0000313" key="7">
    <source>
        <dbReference type="EMBL" id="MBM7852408.1"/>
    </source>
</evidence>
<evidence type="ECO:0000256" key="2">
    <source>
        <dbReference type="ARBA" id="ARBA00023015"/>
    </source>
</evidence>
<dbReference type="InterPro" id="IPR036390">
    <property type="entry name" value="WH_DNA-bd_sf"/>
</dbReference>
<dbReference type="GO" id="GO:0003700">
    <property type="term" value="F:DNA-binding transcription factor activity"/>
    <property type="evidence" value="ECO:0007669"/>
    <property type="project" value="InterPro"/>
</dbReference>
<reference evidence="6" key="3">
    <citation type="submission" date="2023-01" db="EMBL/GenBank/DDBJ databases">
        <authorList>
            <person name="Sun Q."/>
            <person name="Evtushenko L."/>
        </authorList>
    </citation>
    <scope>NUCLEOTIDE SEQUENCE</scope>
    <source>
        <strain evidence="6">VKM B-1606</strain>
    </source>
</reference>
<dbReference type="PANTHER" id="PTHR30537:SF5">
    <property type="entry name" value="HTH-TYPE TRANSCRIPTIONAL ACTIVATOR TTDR-RELATED"/>
    <property type="match status" value="1"/>
</dbReference>
<sequence>MSVDARLLSGIGVMVAVVDQGGFARAGVELGLTPSGVSRAIARLEAQLRVRLFHRTPRLVELTEEGRRFHAEVSPLLAAIRDAAEDAGSATVSVSGRLKVNTDPWFARVILAPHLPELLRLYPELQIEFVVSNHREEMMYGGVDVAVRFGPPPNAAMIARKLLETRIVTCAAPAYLARRGTPRRPTDVAHHDVLLFRDPETGRPFPWEFHRAGSVVETRVAGRVVMDDPSAALAACEAGGGLFQSFELGLAPWLRDGRLTQVLTNWADERYPLYAFYPSRRQTPAKVRAFLDFVGRICRMEAAPGC</sequence>
<dbReference type="InterPro" id="IPR005119">
    <property type="entry name" value="LysR_subst-bd"/>
</dbReference>
<keyword evidence="4" id="KW-0804">Transcription</keyword>
<dbReference type="InterPro" id="IPR000847">
    <property type="entry name" value="LysR_HTH_N"/>
</dbReference>
<gene>
    <name evidence="6" type="ORF">GCM10008170_26360</name>
    <name evidence="7" type="ORF">JOD31_002650</name>
</gene>
<dbReference type="InterPro" id="IPR036388">
    <property type="entry name" value="WH-like_DNA-bd_sf"/>
</dbReference>
<dbReference type="EMBL" id="JAFBCY010000003">
    <property type="protein sequence ID" value="MBM7852408.1"/>
    <property type="molecule type" value="Genomic_DNA"/>
</dbReference>
<reference evidence="6" key="1">
    <citation type="journal article" date="2014" name="Int. J. Syst. Evol. Microbiol.">
        <title>Complete genome sequence of Corynebacterium casei LMG S-19264T (=DSM 44701T), isolated from a smear-ripened cheese.</title>
        <authorList>
            <consortium name="US DOE Joint Genome Institute (JGI-PGF)"/>
            <person name="Walter F."/>
            <person name="Albersmeier A."/>
            <person name="Kalinowski J."/>
            <person name="Ruckert C."/>
        </authorList>
    </citation>
    <scope>NUCLEOTIDE SEQUENCE</scope>
    <source>
        <strain evidence="6">VKM B-1606</strain>
    </source>
</reference>
<reference evidence="7 8" key="2">
    <citation type="submission" date="2021-01" db="EMBL/GenBank/DDBJ databases">
        <title>Genomic Encyclopedia of Type Strains, Phase IV (KMG-IV): sequencing the most valuable type-strain genomes for metagenomic binning, comparative biology and taxonomic classification.</title>
        <authorList>
            <person name="Goeker M."/>
        </authorList>
    </citation>
    <scope>NUCLEOTIDE SEQUENCE [LARGE SCALE GENOMIC DNA]</scope>
    <source>
        <strain evidence="7 8">DSM 6130</strain>
    </source>
</reference>
<keyword evidence="3 7" id="KW-0238">DNA-binding</keyword>
<evidence type="ECO:0000256" key="3">
    <source>
        <dbReference type="ARBA" id="ARBA00023125"/>
    </source>
</evidence>
<keyword evidence="2" id="KW-0805">Transcription regulation</keyword>
<dbReference type="AlphaFoldDB" id="A0A9W6IVY5"/>
<dbReference type="Pfam" id="PF00126">
    <property type="entry name" value="HTH_1"/>
    <property type="match status" value="1"/>
</dbReference>
<dbReference type="RefSeq" id="WP_204950802.1">
    <property type="nucleotide sequence ID" value="NZ_BSFF01000003.1"/>
</dbReference>
<feature type="domain" description="HTH lysR-type" evidence="5">
    <location>
        <begin position="15"/>
        <end position="63"/>
    </location>
</feature>
<name>A0A9W6IVY5_9HYPH</name>
<evidence type="ECO:0000313" key="9">
    <source>
        <dbReference type="Proteomes" id="UP001143400"/>
    </source>
</evidence>
<evidence type="ECO:0000256" key="1">
    <source>
        <dbReference type="ARBA" id="ARBA00009437"/>
    </source>
</evidence>
<accession>A0A9W6IVY5</accession>
<dbReference type="InterPro" id="IPR058163">
    <property type="entry name" value="LysR-type_TF_proteobact-type"/>
</dbReference>
<evidence type="ECO:0000259" key="5">
    <source>
        <dbReference type="PROSITE" id="PS50931"/>
    </source>
</evidence>
<evidence type="ECO:0000313" key="8">
    <source>
        <dbReference type="Proteomes" id="UP000758856"/>
    </source>
</evidence>